<sequence length="119" mass="13561">MQEATSSSSGYALSYTDWMAEPRRGFSLDSLPSEHQEQQLHSHYPDHGLSLSLPLHQQQPALPALQHQQQQQQQQLPAHSPGAVTESYPIYSYYRQQSHEAAKETNNNNNDHHGSELLW</sequence>
<feature type="compositionally biased region" description="Low complexity" evidence="1">
    <location>
        <begin position="49"/>
        <end position="81"/>
    </location>
</feature>
<evidence type="ECO:0000313" key="2">
    <source>
        <dbReference type="EMBL" id="SPP74919.1"/>
    </source>
</evidence>
<evidence type="ECO:0000313" key="3">
    <source>
        <dbReference type="Proteomes" id="UP000268350"/>
    </source>
</evidence>
<accession>A0A3B0JMZ5</accession>
<dbReference type="Proteomes" id="UP000268350">
    <property type="component" value="Unassembled WGS sequence"/>
</dbReference>
<evidence type="ECO:0000256" key="1">
    <source>
        <dbReference type="SAM" id="MobiDB-lite"/>
    </source>
</evidence>
<feature type="non-terminal residue" evidence="2">
    <location>
        <position position="119"/>
    </location>
</feature>
<name>A0A3B0JMZ5_DROGU</name>
<organism evidence="2 3">
    <name type="scientific">Drosophila guanche</name>
    <name type="common">Fruit fly</name>
    <dbReference type="NCBI Taxonomy" id="7266"/>
    <lineage>
        <taxon>Eukaryota</taxon>
        <taxon>Metazoa</taxon>
        <taxon>Ecdysozoa</taxon>
        <taxon>Arthropoda</taxon>
        <taxon>Hexapoda</taxon>
        <taxon>Insecta</taxon>
        <taxon>Pterygota</taxon>
        <taxon>Neoptera</taxon>
        <taxon>Endopterygota</taxon>
        <taxon>Diptera</taxon>
        <taxon>Brachycera</taxon>
        <taxon>Muscomorpha</taxon>
        <taxon>Ephydroidea</taxon>
        <taxon>Drosophilidae</taxon>
        <taxon>Drosophila</taxon>
        <taxon>Sophophora</taxon>
    </lineage>
</organism>
<feature type="region of interest" description="Disordered" evidence="1">
    <location>
        <begin position="25"/>
        <end position="119"/>
    </location>
</feature>
<protein>
    <submittedName>
        <fullName evidence="2">Uncharacterized protein</fullName>
    </submittedName>
</protein>
<proteinExistence type="predicted"/>
<reference evidence="3" key="1">
    <citation type="submission" date="2018-01" db="EMBL/GenBank/DDBJ databases">
        <authorList>
            <person name="Alioto T."/>
            <person name="Alioto T."/>
        </authorList>
    </citation>
    <scope>NUCLEOTIDE SEQUENCE [LARGE SCALE GENOMIC DNA]</scope>
</reference>
<keyword evidence="3" id="KW-1185">Reference proteome</keyword>
<feature type="compositionally biased region" description="Basic and acidic residues" evidence="1">
    <location>
        <begin position="25"/>
        <end position="46"/>
    </location>
</feature>
<dbReference type="EMBL" id="OUUW01000001">
    <property type="protein sequence ID" value="SPP74919.1"/>
    <property type="molecule type" value="Genomic_DNA"/>
</dbReference>
<dbReference type="AlphaFoldDB" id="A0A3B0JMZ5"/>
<feature type="compositionally biased region" description="Basic and acidic residues" evidence="1">
    <location>
        <begin position="110"/>
        <end position="119"/>
    </location>
</feature>
<gene>
    <name evidence="2" type="ORF">DGUA_6G002628</name>
</gene>